<dbReference type="PANTHER" id="PTHR10098">
    <property type="entry name" value="RAPSYN-RELATED"/>
    <property type="match status" value="1"/>
</dbReference>
<gene>
    <name evidence="2" type="ORF">D7W81_39485</name>
</gene>
<dbReference type="InterPro" id="IPR024983">
    <property type="entry name" value="CHAT_dom"/>
</dbReference>
<comment type="caution">
    <text evidence="2">The sequence shown here is derived from an EMBL/GenBank/DDBJ whole genome shotgun (WGS) entry which is preliminary data.</text>
</comment>
<dbReference type="AlphaFoldDB" id="A0A3A8PCL7"/>
<name>A0A3A8PCL7_9BACT</name>
<reference evidence="3" key="1">
    <citation type="submission" date="2018-09" db="EMBL/GenBank/DDBJ databases">
        <authorList>
            <person name="Livingstone P.G."/>
            <person name="Whitworth D.E."/>
        </authorList>
    </citation>
    <scope>NUCLEOTIDE SEQUENCE [LARGE SCALE GENOMIC DNA]</scope>
    <source>
        <strain evidence="3">AB050A</strain>
    </source>
</reference>
<proteinExistence type="predicted"/>
<dbReference type="PANTHER" id="PTHR10098:SF108">
    <property type="entry name" value="TETRATRICOPEPTIDE REPEAT PROTEIN 28"/>
    <property type="match status" value="1"/>
</dbReference>
<evidence type="ECO:0000313" key="2">
    <source>
        <dbReference type="EMBL" id="RKH53050.1"/>
    </source>
</evidence>
<accession>A0A3A8PCL7</accession>
<dbReference type="EMBL" id="RAWK01000425">
    <property type="protein sequence ID" value="RKH53050.1"/>
    <property type="molecule type" value="Genomic_DNA"/>
</dbReference>
<protein>
    <submittedName>
        <fullName evidence="2">CHAT domain-containing protein</fullName>
    </submittedName>
</protein>
<keyword evidence="3" id="KW-1185">Reference proteome</keyword>
<evidence type="ECO:0000313" key="3">
    <source>
        <dbReference type="Proteomes" id="UP000267003"/>
    </source>
</evidence>
<dbReference type="Proteomes" id="UP000267003">
    <property type="component" value="Unassembled WGS sequence"/>
</dbReference>
<dbReference type="Pfam" id="PF12770">
    <property type="entry name" value="CHAT"/>
    <property type="match status" value="1"/>
</dbReference>
<feature type="domain" description="CHAT" evidence="1">
    <location>
        <begin position="9"/>
        <end position="120"/>
    </location>
</feature>
<evidence type="ECO:0000259" key="1">
    <source>
        <dbReference type="Pfam" id="PF12770"/>
    </source>
</evidence>
<organism evidence="2 3">
    <name type="scientific">Corallococcus aberystwythensis</name>
    <dbReference type="NCBI Taxonomy" id="2316722"/>
    <lineage>
        <taxon>Bacteria</taxon>
        <taxon>Pseudomonadati</taxon>
        <taxon>Myxococcota</taxon>
        <taxon>Myxococcia</taxon>
        <taxon>Myxococcales</taxon>
        <taxon>Cystobacterineae</taxon>
        <taxon>Myxococcaceae</taxon>
        <taxon>Corallococcus</taxon>
    </lineage>
</organism>
<dbReference type="OrthoDB" id="9761935at2"/>
<dbReference type="RefSeq" id="WP_147445795.1">
    <property type="nucleotide sequence ID" value="NZ_RAWK01000425.1"/>
</dbReference>
<feature type="non-terminal residue" evidence="2">
    <location>
        <position position="1"/>
    </location>
</feature>
<sequence>ISPSQAPPERALVTALELAGLNLWGTQLVVLSACDTGRGDVKVGQGVYGLRRAFLVAGAETVVMSLWKVNDATTRDLMEAYYYNLLAGQGRATALREAMRELRRTQPHPHYWAPFIAMGRETPLRQRVR</sequence>